<dbReference type="PANTHER" id="PTHR23253">
    <property type="entry name" value="EUKARYOTIC TRANSLATION INITIATION FACTOR 4 GAMMA"/>
    <property type="match status" value="1"/>
</dbReference>
<comment type="subcellular location">
    <subcellularLocation>
        <location evidence="1">Cytoplasm</location>
    </subcellularLocation>
</comment>
<dbReference type="GO" id="GO:0010494">
    <property type="term" value="C:cytoplasmic stress granule"/>
    <property type="evidence" value="ECO:0007669"/>
    <property type="project" value="UniProtKB-ARBA"/>
</dbReference>
<dbReference type="GO" id="GO:0003729">
    <property type="term" value="F:mRNA binding"/>
    <property type="evidence" value="ECO:0007669"/>
    <property type="project" value="TreeGrafter"/>
</dbReference>
<evidence type="ECO:0000256" key="4">
    <source>
        <dbReference type="ARBA" id="ARBA00022540"/>
    </source>
</evidence>
<evidence type="ECO:0000256" key="6">
    <source>
        <dbReference type="ARBA" id="ARBA00022884"/>
    </source>
</evidence>
<dbReference type="GO" id="GO:0003743">
    <property type="term" value="F:translation initiation factor activity"/>
    <property type="evidence" value="ECO:0007669"/>
    <property type="project" value="UniProtKB-KW"/>
</dbReference>
<comment type="similarity">
    <text evidence="2">Belongs to the eukaryotic initiation factor 4G family.</text>
</comment>
<evidence type="ECO:0000256" key="2">
    <source>
        <dbReference type="ARBA" id="ARBA00005775"/>
    </source>
</evidence>
<dbReference type="SUPFAM" id="SSF48371">
    <property type="entry name" value="ARM repeat"/>
    <property type="match status" value="1"/>
</dbReference>
<dbReference type="Pfam" id="PF02854">
    <property type="entry name" value="MIF4G"/>
    <property type="match status" value="1"/>
</dbReference>
<comment type="caution">
    <text evidence="10">The sequence shown here is derived from an EMBL/GenBank/DDBJ whole genome shotgun (WGS) entry which is preliminary data.</text>
</comment>
<evidence type="ECO:0000256" key="5">
    <source>
        <dbReference type="ARBA" id="ARBA00022553"/>
    </source>
</evidence>
<evidence type="ECO:0000313" key="10">
    <source>
        <dbReference type="EMBL" id="KAJ3832738.1"/>
    </source>
</evidence>
<dbReference type="GO" id="GO:0016281">
    <property type="term" value="C:eukaryotic translation initiation factor 4F complex"/>
    <property type="evidence" value="ECO:0007669"/>
    <property type="project" value="TreeGrafter"/>
</dbReference>
<gene>
    <name evidence="10" type="ORF">F5878DRAFT_547714</name>
</gene>
<name>A0AA38NYD4_9AGAR</name>
<evidence type="ECO:0000256" key="1">
    <source>
        <dbReference type="ARBA" id="ARBA00004496"/>
    </source>
</evidence>
<keyword evidence="11" id="KW-1185">Reference proteome</keyword>
<evidence type="ECO:0000259" key="9">
    <source>
        <dbReference type="SMART" id="SM00543"/>
    </source>
</evidence>
<dbReference type="PANTHER" id="PTHR23253:SF9">
    <property type="entry name" value="EUKARYOTIC TRANSLATION INITIATION FACTOR 4 GAMMA 2"/>
    <property type="match status" value="1"/>
</dbReference>
<dbReference type="EMBL" id="MU806866">
    <property type="protein sequence ID" value="KAJ3832738.1"/>
    <property type="molecule type" value="Genomic_DNA"/>
</dbReference>
<dbReference type="InterPro" id="IPR003890">
    <property type="entry name" value="MIF4G-like_typ-3"/>
</dbReference>
<dbReference type="Proteomes" id="UP001163846">
    <property type="component" value="Unassembled WGS sequence"/>
</dbReference>
<keyword evidence="4" id="KW-0396">Initiation factor</keyword>
<evidence type="ECO:0000256" key="8">
    <source>
        <dbReference type="SAM" id="MobiDB-lite"/>
    </source>
</evidence>
<organism evidence="10 11">
    <name type="scientific">Lentinula raphanica</name>
    <dbReference type="NCBI Taxonomy" id="153919"/>
    <lineage>
        <taxon>Eukaryota</taxon>
        <taxon>Fungi</taxon>
        <taxon>Dikarya</taxon>
        <taxon>Basidiomycota</taxon>
        <taxon>Agaricomycotina</taxon>
        <taxon>Agaricomycetes</taxon>
        <taxon>Agaricomycetidae</taxon>
        <taxon>Agaricales</taxon>
        <taxon>Marasmiineae</taxon>
        <taxon>Omphalotaceae</taxon>
        <taxon>Lentinula</taxon>
    </lineage>
</organism>
<dbReference type="AlphaFoldDB" id="A0AA38NYD4"/>
<protein>
    <submittedName>
        <fullName evidence="10">Armadillo-type protein</fullName>
    </submittedName>
</protein>
<sequence length="337" mass="37936">MSPTLSSNHLRDRDLKITGPARASGPSFQFSGAQLQQSDRAGAAACGSEGVSLEIVTTLHLTAKRRKAKALASVVQESPELVDHKVKALLNKLTLENFDSISDQIIAWANKSEKEIDGPETLIRVICLIFEKATDEAIWSEVYATLCRKMMSQISPRVLDEGIKNSRGKPLVGGQLFHKHLLNICRENFNRGWVTEEASAATAMKTINDQADTSQEYGDVALYESDEYYAAHKEKRRGLGLVKFIGELFKLQMLRERIMHKYLSKLIRNTGNPQEVEIESLCKLLTTVGSKLDTAKGLAQMDSYFELLKEWMKNPLVSSRSKFMLQDVIELRERTWQ</sequence>
<dbReference type="Gene3D" id="1.25.40.180">
    <property type="match status" value="1"/>
</dbReference>
<evidence type="ECO:0000256" key="7">
    <source>
        <dbReference type="ARBA" id="ARBA00022917"/>
    </source>
</evidence>
<evidence type="ECO:0000256" key="3">
    <source>
        <dbReference type="ARBA" id="ARBA00022490"/>
    </source>
</evidence>
<keyword evidence="3" id="KW-0963">Cytoplasm</keyword>
<proteinExistence type="inferred from homology"/>
<keyword evidence="6" id="KW-0694">RNA-binding</keyword>
<evidence type="ECO:0000313" key="11">
    <source>
        <dbReference type="Proteomes" id="UP001163846"/>
    </source>
</evidence>
<dbReference type="FunFam" id="1.25.40.180:FF:000020">
    <property type="entry name" value="Eukaryotic translation initiation factor subunit"/>
    <property type="match status" value="1"/>
</dbReference>
<keyword evidence="5" id="KW-0597">Phosphoprotein</keyword>
<dbReference type="SMART" id="SM00543">
    <property type="entry name" value="MIF4G"/>
    <property type="match status" value="1"/>
</dbReference>
<reference evidence="10" key="1">
    <citation type="submission" date="2022-08" db="EMBL/GenBank/DDBJ databases">
        <authorList>
            <consortium name="DOE Joint Genome Institute"/>
            <person name="Min B."/>
            <person name="Riley R."/>
            <person name="Sierra-Patev S."/>
            <person name="Naranjo-Ortiz M."/>
            <person name="Looney B."/>
            <person name="Konkel Z."/>
            <person name="Slot J.C."/>
            <person name="Sakamoto Y."/>
            <person name="Steenwyk J.L."/>
            <person name="Rokas A."/>
            <person name="Carro J."/>
            <person name="Camarero S."/>
            <person name="Ferreira P."/>
            <person name="Molpeceres G."/>
            <person name="Ruiz-Duenas F.J."/>
            <person name="Serrano A."/>
            <person name="Henrissat B."/>
            <person name="Drula E."/>
            <person name="Hughes K.W."/>
            <person name="Mata J.L."/>
            <person name="Ishikawa N.K."/>
            <person name="Vargas-Isla R."/>
            <person name="Ushijima S."/>
            <person name="Smith C.A."/>
            <person name="Ahrendt S."/>
            <person name="Andreopoulos W."/>
            <person name="He G."/>
            <person name="Labutti K."/>
            <person name="Lipzen A."/>
            <person name="Ng V."/>
            <person name="Sandor L."/>
            <person name="Barry K."/>
            <person name="Martinez A.T."/>
            <person name="Xiao Y."/>
            <person name="Gibbons J.G."/>
            <person name="Terashima K."/>
            <person name="Hibbett D.S."/>
            <person name="Grigoriev I.V."/>
        </authorList>
    </citation>
    <scope>NUCLEOTIDE SEQUENCE</scope>
    <source>
        <strain evidence="10">TFB9207</strain>
    </source>
</reference>
<keyword evidence="7" id="KW-0648">Protein biosynthesis</keyword>
<feature type="region of interest" description="Disordered" evidence="8">
    <location>
        <begin position="1"/>
        <end position="25"/>
    </location>
</feature>
<accession>A0AA38NYD4</accession>
<dbReference type="InterPro" id="IPR016024">
    <property type="entry name" value="ARM-type_fold"/>
</dbReference>
<feature type="domain" description="MIF4G" evidence="9">
    <location>
        <begin position="83"/>
        <end position="335"/>
    </location>
</feature>